<accession>A0ABY7E7S3</accession>
<organism evidence="6 7">
    <name type="scientific">Mya arenaria</name>
    <name type="common">Soft-shell clam</name>
    <dbReference type="NCBI Taxonomy" id="6604"/>
    <lineage>
        <taxon>Eukaryota</taxon>
        <taxon>Metazoa</taxon>
        <taxon>Spiralia</taxon>
        <taxon>Lophotrochozoa</taxon>
        <taxon>Mollusca</taxon>
        <taxon>Bivalvia</taxon>
        <taxon>Autobranchia</taxon>
        <taxon>Heteroconchia</taxon>
        <taxon>Euheterodonta</taxon>
        <taxon>Imparidentia</taxon>
        <taxon>Neoheterodontei</taxon>
        <taxon>Myida</taxon>
        <taxon>Myoidea</taxon>
        <taxon>Myidae</taxon>
        <taxon>Mya</taxon>
    </lineage>
</organism>
<dbReference type="SUPFAM" id="SSF63825">
    <property type="entry name" value="YWTD domain"/>
    <property type="match status" value="1"/>
</dbReference>
<dbReference type="Gene3D" id="3.30.160.60">
    <property type="entry name" value="Classic Zinc Finger"/>
    <property type="match status" value="1"/>
</dbReference>
<dbReference type="PROSITE" id="PS00518">
    <property type="entry name" value="ZF_RING_1"/>
    <property type="match status" value="1"/>
</dbReference>
<keyword evidence="3" id="KW-0862">Zinc</keyword>
<evidence type="ECO:0000256" key="4">
    <source>
        <dbReference type="PROSITE-ProRule" id="PRU00024"/>
    </source>
</evidence>
<evidence type="ECO:0000256" key="2">
    <source>
        <dbReference type="ARBA" id="ARBA00022771"/>
    </source>
</evidence>
<evidence type="ECO:0000313" key="7">
    <source>
        <dbReference type="Proteomes" id="UP001164746"/>
    </source>
</evidence>
<keyword evidence="1" id="KW-0479">Metal-binding</keyword>
<feature type="domain" description="B box-type" evidence="5">
    <location>
        <begin position="45"/>
        <end position="82"/>
    </location>
</feature>
<dbReference type="CDD" id="cd19776">
    <property type="entry name" value="Bbox2_TRIM25_C-IV"/>
    <property type="match status" value="1"/>
</dbReference>
<dbReference type="InterPro" id="IPR050143">
    <property type="entry name" value="TRIM/RBCC"/>
</dbReference>
<evidence type="ECO:0000313" key="6">
    <source>
        <dbReference type="EMBL" id="WAR05012.1"/>
    </source>
</evidence>
<proteinExistence type="predicted"/>
<dbReference type="InterPro" id="IPR017907">
    <property type="entry name" value="Znf_RING_CS"/>
</dbReference>
<dbReference type="PANTHER" id="PTHR24103">
    <property type="entry name" value="E3 UBIQUITIN-PROTEIN LIGASE TRIM"/>
    <property type="match status" value="1"/>
</dbReference>
<dbReference type="PROSITE" id="PS50119">
    <property type="entry name" value="ZF_BBOX"/>
    <property type="match status" value="1"/>
</dbReference>
<feature type="non-terminal residue" evidence="6">
    <location>
        <position position="1"/>
    </location>
</feature>
<keyword evidence="2 4" id="KW-0863">Zinc-finger</keyword>
<name>A0ABY7E7S3_MYAAR</name>
<evidence type="ECO:0000259" key="5">
    <source>
        <dbReference type="PROSITE" id="PS50119"/>
    </source>
</evidence>
<gene>
    <name evidence="6" type="ORF">MAR_020381</name>
</gene>
<reference evidence="6" key="1">
    <citation type="submission" date="2022-11" db="EMBL/GenBank/DDBJ databases">
        <title>Centuries of genome instability and evolution in soft-shell clam transmissible cancer (bioRxiv).</title>
        <authorList>
            <person name="Hart S.F.M."/>
            <person name="Yonemitsu M.A."/>
            <person name="Giersch R.M."/>
            <person name="Beal B.F."/>
            <person name="Arriagada G."/>
            <person name="Davis B.W."/>
            <person name="Ostrander E.A."/>
            <person name="Goff S.P."/>
            <person name="Metzger M.J."/>
        </authorList>
    </citation>
    <scope>NUCLEOTIDE SEQUENCE</scope>
    <source>
        <strain evidence="6">MELC-2E11</strain>
        <tissue evidence="6">Siphon/mantle</tissue>
    </source>
</reference>
<protein>
    <recommendedName>
        <fullName evidence="5">B box-type domain-containing protein</fullName>
    </recommendedName>
</protein>
<dbReference type="Proteomes" id="UP001164746">
    <property type="component" value="Chromosome 5"/>
</dbReference>
<dbReference type="InterPro" id="IPR000315">
    <property type="entry name" value="Znf_B-box"/>
</dbReference>
<evidence type="ECO:0000256" key="3">
    <source>
        <dbReference type="ARBA" id="ARBA00022833"/>
    </source>
</evidence>
<dbReference type="EMBL" id="CP111016">
    <property type="protein sequence ID" value="WAR05012.1"/>
    <property type="molecule type" value="Genomic_DNA"/>
</dbReference>
<evidence type="ECO:0000256" key="1">
    <source>
        <dbReference type="ARBA" id="ARBA00022723"/>
    </source>
</evidence>
<keyword evidence="7" id="KW-1185">Reference proteome</keyword>
<sequence>MANGGASLNKGSELSMLYSFHTMATGGSSLYKESDLVHDYGCSKCEEHDINTYAQHFCTECEHYLCDKCVKLHNGYHKTHTVYGRGDIQKWAGYAMAMCDQHGNKLEVHCDDHQDLCCHVCVALNHRLCSSISHLPDLARNFLKTAEFKQLPAALPSGGLLIADNNNYSVKHLNSEYVVTASCDFPAPPEHLCRISGNEVAVVVSDSNRHEVHFIHITRGKLQRVRKFTTNHRCVCIAHDQGQLYVSSWNILYQYNMNGKIIRNIYEDKSIGLTVRRQCSSISHLPDLSRDFLKTAEFKQLPVAVDKMRSRLGELTNARLKYQASLTDMYKDILAEIKALRKKMNNILDHLEKKTVKELDSMIKGLETNIKVDIDACTHMHDQLKTMIKKVQQMTGKHKETNSYIGYRRCQDKLDKAEEQMQTMQRKPEPRISFKPDSSLQPFLNNLHVFGSIEKFEILHVYKALDFKTYYVKENDNFRFSIVGICELPSGDLVIANKKNSKVIFLNRQYDVTASCDLPFPPEDLCLISGNEVAISVNDSIRHEVHFINVTRGKLQKVTHSTTVHWCF</sequence>